<evidence type="ECO:0000256" key="4">
    <source>
        <dbReference type="ARBA" id="ARBA00022679"/>
    </source>
</evidence>
<dbReference type="InterPro" id="IPR005467">
    <property type="entry name" value="His_kinase_dom"/>
</dbReference>
<keyword evidence="4" id="KW-0808">Transferase</keyword>
<feature type="domain" description="PAS" evidence="10">
    <location>
        <begin position="6"/>
        <end position="53"/>
    </location>
</feature>
<dbReference type="PANTHER" id="PTHR43065">
    <property type="entry name" value="SENSOR HISTIDINE KINASE"/>
    <property type="match status" value="1"/>
</dbReference>
<dbReference type="Pfam" id="PF00512">
    <property type="entry name" value="HisKA"/>
    <property type="match status" value="1"/>
</dbReference>
<keyword evidence="3" id="KW-0597">Phosphoprotein</keyword>
<dbReference type="SUPFAM" id="SSF55785">
    <property type="entry name" value="PYP-like sensor domain (PAS domain)"/>
    <property type="match status" value="1"/>
</dbReference>
<name>A0A8J7M4A1_9RHOB</name>
<dbReference type="Gene3D" id="3.30.565.10">
    <property type="entry name" value="Histidine kinase-like ATPase, C-terminal domain"/>
    <property type="match status" value="1"/>
</dbReference>
<dbReference type="InterPro" id="IPR004358">
    <property type="entry name" value="Sig_transdc_His_kin-like_C"/>
</dbReference>
<dbReference type="Proteomes" id="UP000655420">
    <property type="component" value="Unassembled WGS sequence"/>
</dbReference>
<dbReference type="PROSITE" id="PS50109">
    <property type="entry name" value="HIS_KIN"/>
    <property type="match status" value="1"/>
</dbReference>
<dbReference type="InterPro" id="IPR003661">
    <property type="entry name" value="HisK_dim/P_dom"/>
</dbReference>
<comment type="caution">
    <text evidence="11">The sequence shown here is derived from an EMBL/GenBank/DDBJ whole genome shotgun (WGS) entry which is preliminary data.</text>
</comment>
<dbReference type="Pfam" id="PF02518">
    <property type="entry name" value="HATPase_c"/>
    <property type="match status" value="1"/>
</dbReference>
<evidence type="ECO:0000256" key="3">
    <source>
        <dbReference type="ARBA" id="ARBA00022553"/>
    </source>
</evidence>
<comment type="catalytic activity">
    <reaction evidence="1">
        <text>ATP + protein L-histidine = ADP + protein N-phospho-L-histidine.</text>
        <dbReference type="EC" id="2.7.13.3"/>
    </reaction>
</comment>
<gene>
    <name evidence="11" type="ORF">H0I76_02075</name>
</gene>
<organism evidence="11 12">
    <name type="scientific">Thermohalobaculum xanthum</name>
    <dbReference type="NCBI Taxonomy" id="2753746"/>
    <lineage>
        <taxon>Bacteria</taxon>
        <taxon>Pseudomonadati</taxon>
        <taxon>Pseudomonadota</taxon>
        <taxon>Alphaproteobacteria</taxon>
        <taxon>Rhodobacterales</taxon>
        <taxon>Paracoccaceae</taxon>
        <taxon>Thermohalobaculum</taxon>
    </lineage>
</organism>
<protein>
    <recommendedName>
        <fullName evidence="2">histidine kinase</fullName>
        <ecNumber evidence="2">2.7.13.3</ecNumber>
    </recommendedName>
</protein>
<evidence type="ECO:0000313" key="12">
    <source>
        <dbReference type="Proteomes" id="UP000655420"/>
    </source>
</evidence>
<dbReference type="CDD" id="cd00130">
    <property type="entry name" value="PAS"/>
    <property type="match status" value="1"/>
</dbReference>
<dbReference type="GO" id="GO:0005524">
    <property type="term" value="F:ATP binding"/>
    <property type="evidence" value="ECO:0007669"/>
    <property type="project" value="UniProtKB-KW"/>
</dbReference>
<reference evidence="11" key="1">
    <citation type="submission" date="2020-12" db="EMBL/GenBank/DDBJ databases">
        <title>Bacterial taxonomy.</title>
        <authorList>
            <person name="Pan X."/>
        </authorList>
    </citation>
    <scope>NUCLEOTIDE SEQUENCE</scope>
    <source>
        <strain evidence="11">M0105</strain>
    </source>
</reference>
<dbReference type="Gene3D" id="1.10.287.130">
    <property type="match status" value="1"/>
</dbReference>
<evidence type="ECO:0000259" key="9">
    <source>
        <dbReference type="PROSITE" id="PS50109"/>
    </source>
</evidence>
<dbReference type="RefSeq" id="WP_200606339.1">
    <property type="nucleotide sequence ID" value="NZ_JAEHHL010000001.1"/>
</dbReference>
<accession>A0A8J7M4A1</accession>
<dbReference type="InterPro" id="IPR003594">
    <property type="entry name" value="HATPase_dom"/>
</dbReference>
<dbReference type="GO" id="GO:0006355">
    <property type="term" value="P:regulation of DNA-templated transcription"/>
    <property type="evidence" value="ECO:0007669"/>
    <property type="project" value="InterPro"/>
</dbReference>
<dbReference type="InterPro" id="IPR000014">
    <property type="entry name" value="PAS"/>
</dbReference>
<dbReference type="SMART" id="SM00387">
    <property type="entry name" value="HATPase_c"/>
    <property type="match status" value="1"/>
</dbReference>
<dbReference type="InterPro" id="IPR036097">
    <property type="entry name" value="HisK_dim/P_sf"/>
</dbReference>
<proteinExistence type="predicted"/>
<evidence type="ECO:0000256" key="7">
    <source>
        <dbReference type="ARBA" id="ARBA00022840"/>
    </source>
</evidence>
<dbReference type="SMART" id="SM00388">
    <property type="entry name" value="HisKA"/>
    <property type="match status" value="1"/>
</dbReference>
<evidence type="ECO:0000256" key="5">
    <source>
        <dbReference type="ARBA" id="ARBA00022741"/>
    </source>
</evidence>
<keyword evidence="12" id="KW-1185">Reference proteome</keyword>
<evidence type="ECO:0000256" key="8">
    <source>
        <dbReference type="ARBA" id="ARBA00023012"/>
    </source>
</evidence>
<dbReference type="EMBL" id="JAEHHL010000001">
    <property type="protein sequence ID" value="MBK0397964.1"/>
    <property type="molecule type" value="Genomic_DNA"/>
</dbReference>
<dbReference type="Pfam" id="PF00989">
    <property type="entry name" value="PAS"/>
    <property type="match status" value="1"/>
</dbReference>
<dbReference type="PROSITE" id="PS50112">
    <property type="entry name" value="PAS"/>
    <property type="match status" value="1"/>
</dbReference>
<dbReference type="SUPFAM" id="SSF55874">
    <property type="entry name" value="ATPase domain of HSP90 chaperone/DNA topoisomerase II/histidine kinase"/>
    <property type="match status" value="1"/>
</dbReference>
<evidence type="ECO:0000256" key="6">
    <source>
        <dbReference type="ARBA" id="ARBA00022777"/>
    </source>
</evidence>
<dbReference type="AlphaFoldDB" id="A0A8J7M4A1"/>
<evidence type="ECO:0000256" key="1">
    <source>
        <dbReference type="ARBA" id="ARBA00000085"/>
    </source>
</evidence>
<keyword evidence="8" id="KW-0902">Two-component regulatory system</keyword>
<keyword evidence="6" id="KW-0418">Kinase</keyword>
<evidence type="ECO:0000259" key="10">
    <source>
        <dbReference type="PROSITE" id="PS50112"/>
    </source>
</evidence>
<dbReference type="Gene3D" id="3.30.450.20">
    <property type="entry name" value="PAS domain"/>
    <property type="match status" value="1"/>
</dbReference>
<dbReference type="GO" id="GO:0000155">
    <property type="term" value="F:phosphorelay sensor kinase activity"/>
    <property type="evidence" value="ECO:0007669"/>
    <property type="project" value="InterPro"/>
</dbReference>
<sequence>MTTTQASRDFALIWNSLPNPAISVGRDGLIAAVNSSAESFLGASERHMIGQSLRAFAGETSRIAALVQQVADKGVNMAEYDVEFTWPDAPPRLVDLHAAPLGEDAEAVLLVFHPRAIAESMDRSLTHRDAARSVTGMAAMLAHEVKNPLAGISGAAQLLAMTLGPEERELTDLIRGETERVGKLLERVEQFGAMGPARHVPVNIHDVLDRACRAAKAGFASHARFIEEYDPSLPPTLGDPDQLMQVMQNLLKNAAEATPKVGGLITVRTSYRAGMKVRGPTGKYESLPLQVVIADNGSGVPESIRRHIFEPFVSSKSTGSGLGLALVSKIVADHGGVISCESEPGWTRMRLRLPIASARDLELLGEDRDGDREESAA</sequence>
<dbReference type="InterPro" id="IPR036890">
    <property type="entry name" value="HATPase_C_sf"/>
</dbReference>
<keyword evidence="7" id="KW-0067">ATP-binding</keyword>
<evidence type="ECO:0000313" key="11">
    <source>
        <dbReference type="EMBL" id="MBK0397964.1"/>
    </source>
</evidence>
<dbReference type="EC" id="2.7.13.3" evidence="2"/>
<dbReference type="InterPro" id="IPR013767">
    <property type="entry name" value="PAS_fold"/>
</dbReference>
<dbReference type="CDD" id="cd00082">
    <property type="entry name" value="HisKA"/>
    <property type="match status" value="1"/>
</dbReference>
<dbReference type="PANTHER" id="PTHR43065:SF10">
    <property type="entry name" value="PEROXIDE STRESS-ACTIVATED HISTIDINE KINASE MAK3"/>
    <property type="match status" value="1"/>
</dbReference>
<evidence type="ECO:0000256" key="2">
    <source>
        <dbReference type="ARBA" id="ARBA00012438"/>
    </source>
</evidence>
<dbReference type="PRINTS" id="PR00344">
    <property type="entry name" value="BCTRLSENSOR"/>
</dbReference>
<dbReference type="SUPFAM" id="SSF47384">
    <property type="entry name" value="Homodimeric domain of signal transducing histidine kinase"/>
    <property type="match status" value="1"/>
</dbReference>
<keyword evidence="5" id="KW-0547">Nucleotide-binding</keyword>
<dbReference type="SMART" id="SM00091">
    <property type="entry name" value="PAS"/>
    <property type="match status" value="1"/>
</dbReference>
<dbReference type="InterPro" id="IPR035965">
    <property type="entry name" value="PAS-like_dom_sf"/>
</dbReference>
<feature type="domain" description="Histidine kinase" evidence="9">
    <location>
        <begin position="140"/>
        <end position="357"/>
    </location>
</feature>